<reference evidence="1 2" key="1">
    <citation type="submission" date="2022-03" db="EMBL/GenBank/DDBJ databases">
        <title>Agromyces sp. isolated from the gut of P. brevitarsis seulensis larvae.</title>
        <authorList>
            <person name="Won M."/>
            <person name="Kwon S.-W."/>
        </authorList>
    </citation>
    <scope>NUCLEOTIDE SEQUENCE [LARGE SCALE GENOMIC DNA]</scope>
    <source>
        <strain evidence="1 2">KACC 16215</strain>
    </source>
</reference>
<organism evidence="1 2">
    <name type="scientific">Agromyces soli</name>
    <dbReference type="NCBI Taxonomy" id="659012"/>
    <lineage>
        <taxon>Bacteria</taxon>
        <taxon>Bacillati</taxon>
        <taxon>Actinomycetota</taxon>
        <taxon>Actinomycetes</taxon>
        <taxon>Micrococcales</taxon>
        <taxon>Microbacteriaceae</taxon>
        <taxon>Agromyces</taxon>
    </lineage>
</organism>
<keyword evidence="2" id="KW-1185">Reference proteome</keyword>
<dbReference type="RefSeq" id="WP_243569763.1">
    <property type="nucleotide sequence ID" value="NZ_BAAARD010000011.1"/>
</dbReference>
<dbReference type="Proteomes" id="UP000831304">
    <property type="component" value="Chromosome"/>
</dbReference>
<name>A0ABY4AXT3_9MICO</name>
<accession>A0ABY4AXT3</accession>
<evidence type="ECO:0000313" key="2">
    <source>
        <dbReference type="Proteomes" id="UP000831304"/>
    </source>
</evidence>
<evidence type="ECO:0000313" key="1">
    <source>
        <dbReference type="EMBL" id="UOE26926.1"/>
    </source>
</evidence>
<gene>
    <name evidence="1" type="ORF">MTP13_03830</name>
</gene>
<sequence>MRVSSSLGLGVVCTVSALALGAFGAALYLAPATPPALADPTAVKTVPVATVPFADERPVELQLTFNAPVQITSPVDGVVTAFRCTPNGALDSSSSSLSIDGMPLLTIATPTPLWRDISPGDTGADVQGVQDFLNGRGGELTADGTAGLRTIAELVRLARAAGQPDPSTTTVQRAALLWIPYEGAPVSKCSAALGQAVAAGTEVATVAGGLRGADVDLRGQELLPGAREISVSGESFPLDEDSRIRDPEALSRIVGTPAYRDALADGASSLNVTMSLVEPVEAASVPPSALVNVGPGTGCIVAADHSAVAVEILGSKLGQTLVRAINGELPGEVDVRPGDDVTCG</sequence>
<dbReference type="EMBL" id="CP094533">
    <property type="protein sequence ID" value="UOE26926.1"/>
    <property type="molecule type" value="Genomic_DNA"/>
</dbReference>
<proteinExistence type="predicted"/>
<protein>
    <recommendedName>
        <fullName evidence="3">Peptidoglycan binding-like domain-containing protein</fullName>
    </recommendedName>
</protein>
<evidence type="ECO:0008006" key="3">
    <source>
        <dbReference type="Google" id="ProtNLM"/>
    </source>
</evidence>